<name>A0AAV4QCM5_CAEEX</name>
<dbReference type="InterPro" id="IPR029052">
    <property type="entry name" value="Metallo-depent_PP-like"/>
</dbReference>
<comment type="catalytic activity">
    <reaction evidence="1">
        <text>a ribonucleoside 5'-phosphate + H2O = a ribonucleoside + phosphate</text>
        <dbReference type="Rhea" id="RHEA:12484"/>
        <dbReference type="ChEBI" id="CHEBI:15377"/>
        <dbReference type="ChEBI" id="CHEBI:18254"/>
        <dbReference type="ChEBI" id="CHEBI:43474"/>
        <dbReference type="ChEBI" id="CHEBI:58043"/>
        <dbReference type="EC" id="3.1.3.5"/>
    </reaction>
</comment>
<gene>
    <name evidence="3" type="ORF">CEXT_422031</name>
</gene>
<dbReference type="InterPro" id="IPR036907">
    <property type="entry name" value="5'-Nucleotdase_C_sf"/>
</dbReference>
<keyword evidence="4" id="KW-1185">Reference proteome</keyword>
<protein>
    <recommendedName>
        <fullName evidence="2">5'-nucleotidase</fullName>
        <ecNumber evidence="2">3.1.3.5</ecNumber>
    </recommendedName>
</protein>
<dbReference type="Gene3D" id="3.90.780.10">
    <property type="entry name" value="5'-Nucleotidase, C-terminal domain"/>
    <property type="match status" value="1"/>
</dbReference>
<accession>A0AAV4QCM5</accession>
<reference evidence="3 4" key="1">
    <citation type="submission" date="2021-06" db="EMBL/GenBank/DDBJ databases">
        <title>Caerostris extrusa draft genome.</title>
        <authorList>
            <person name="Kono N."/>
            <person name="Arakawa K."/>
        </authorList>
    </citation>
    <scope>NUCLEOTIDE SEQUENCE [LARGE SCALE GENOMIC DNA]</scope>
</reference>
<dbReference type="AlphaFoldDB" id="A0AAV4QCM5"/>
<dbReference type="GO" id="GO:0006196">
    <property type="term" value="P:AMP catabolic process"/>
    <property type="evidence" value="ECO:0007669"/>
    <property type="project" value="TreeGrafter"/>
</dbReference>
<dbReference type="Proteomes" id="UP001054945">
    <property type="component" value="Unassembled WGS sequence"/>
</dbReference>
<dbReference type="Gene3D" id="3.60.21.10">
    <property type="match status" value="1"/>
</dbReference>
<dbReference type="EC" id="3.1.3.5" evidence="2"/>
<dbReference type="SUPFAM" id="SSF55816">
    <property type="entry name" value="5'-nucleotidase (syn. UDP-sugar hydrolase), C-terminal domain"/>
    <property type="match status" value="1"/>
</dbReference>
<proteinExistence type="predicted"/>
<dbReference type="EMBL" id="BPLR01005922">
    <property type="protein sequence ID" value="GIY06054.1"/>
    <property type="molecule type" value="Genomic_DNA"/>
</dbReference>
<dbReference type="PANTHER" id="PTHR11575:SF24">
    <property type="entry name" value="5'-NUCLEOTIDASE"/>
    <property type="match status" value="1"/>
</dbReference>
<evidence type="ECO:0000313" key="4">
    <source>
        <dbReference type="Proteomes" id="UP001054945"/>
    </source>
</evidence>
<sequence length="343" mass="37944">MTSAAVFFELSAFLYGMKFPCSLCQHAGQRDIVPAQQGVNKSVVLDINGERIGIIGYLHPEALDKSRKAVSVKFYPEIPAIKEEVQRLEKLGVNKIIALGHSGYHTDLDIAKTVKGVDVVIGGNSDIVLEEPVDGDDELSTVGNIHGNYPRVHHHEHDNYTESELKNRTLVLHIPQHGKYVGVIRAVFDDKGRIVHESGEPVLLDKSIPQDEETLKYLKDAQLILEDVTRHAGLPVDEEVLAEAKHEFESRRCRVQECSLGNLVTDGMLQMYKDSHAAQGSRGMKPVDAVIFNAGCLRYPIPEAFSPTCKCTSIPPNFPHMASRFYFWGGGTLLIVVSCCGIF</sequence>
<comment type="caution">
    <text evidence="3">The sequence shown here is derived from an EMBL/GenBank/DDBJ whole genome shotgun (WGS) entry which is preliminary data.</text>
</comment>
<organism evidence="3 4">
    <name type="scientific">Caerostris extrusa</name>
    <name type="common">Bark spider</name>
    <name type="synonym">Caerostris bankana</name>
    <dbReference type="NCBI Taxonomy" id="172846"/>
    <lineage>
        <taxon>Eukaryota</taxon>
        <taxon>Metazoa</taxon>
        <taxon>Ecdysozoa</taxon>
        <taxon>Arthropoda</taxon>
        <taxon>Chelicerata</taxon>
        <taxon>Arachnida</taxon>
        <taxon>Araneae</taxon>
        <taxon>Araneomorphae</taxon>
        <taxon>Entelegynae</taxon>
        <taxon>Araneoidea</taxon>
        <taxon>Araneidae</taxon>
        <taxon>Caerostris</taxon>
    </lineage>
</organism>
<evidence type="ECO:0000313" key="3">
    <source>
        <dbReference type="EMBL" id="GIY06054.1"/>
    </source>
</evidence>
<dbReference type="InterPro" id="IPR006179">
    <property type="entry name" value="5_nucleotidase/apyrase"/>
</dbReference>
<dbReference type="GO" id="GO:0008253">
    <property type="term" value="F:5'-nucleotidase activity"/>
    <property type="evidence" value="ECO:0007669"/>
    <property type="project" value="UniProtKB-EC"/>
</dbReference>
<evidence type="ECO:0000256" key="2">
    <source>
        <dbReference type="ARBA" id="ARBA00012643"/>
    </source>
</evidence>
<dbReference type="GO" id="GO:0005886">
    <property type="term" value="C:plasma membrane"/>
    <property type="evidence" value="ECO:0007669"/>
    <property type="project" value="TreeGrafter"/>
</dbReference>
<dbReference type="PANTHER" id="PTHR11575">
    <property type="entry name" value="5'-NUCLEOTIDASE-RELATED"/>
    <property type="match status" value="1"/>
</dbReference>
<evidence type="ECO:0000256" key="1">
    <source>
        <dbReference type="ARBA" id="ARBA00000815"/>
    </source>
</evidence>
<dbReference type="SUPFAM" id="SSF56300">
    <property type="entry name" value="Metallo-dependent phosphatases"/>
    <property type="match status" value="1"/>
</dbReference>